<evidence type="ECO:0000313" key="2">
    <source>
        <dbReference type="Proteomes" id="UP000054815"/>
    </source>
</evidence>
<comment type="caution">
    <text evidence="1">The sequence shown here is derived from an EMBL/GenBank/DDBJ whole genome shotgun (WGS) entry which is preliminary data.</text>
</comment>
<dbReference type="Proteomes" id="UP000054815">
    <property type="component" value="Unassembled WGS sequence"/>
</dbReference>
<gene>
    <name evidence="1" type="ORF">T4E_11674</name>
</gene>
<sequence>MESVERVGNILCGAGLTLYHAPLLFSIFVQNAESCHLVLAQYRYRFLSSLFNNLHIYTCKGNGERVRNGLLSSPLAIYIPSNRCLKSSSMQNQQCIYNNAESEMDAVFPVWNDKTTNWSSGT</sequence>
<name>A0A0V0XJQ0_TRIPS</name>
<organism evidence="1 2">
    <name type="scientific">Trichinella pseudospiralis</name>
    <name type="common">Parasitic roundworm</name>
    <dbReference type="NCBI Taxonomy" id="6337"/>
    <lineage>
        <taxon>Eukaryota</taxon>
        <taxon>Metazoa</taxon>
        <taxon>Ecdysozoa</taxon>
        <taxon>Nematoda</taxon>
        <taxon>Enoplea</taxon>
        <taxon>Dorylaimia</taxon>
        <taxon>Trichinellida</taxon>
        <taxon>Trichinellidae</taxon>
        <taxon>Trichinella</taxon>
    </lineage>
</organism>
<evidence type="ECO:0000313" key="1">
    <source>
        <dbReference type="EMBL" id="KRX88023.1"/>
    </source>
</evidence>
<dbReference type="AlphaFoldDB" id="A0A0V0XJQ0"/>
<proteinExistence type="predicted"/>
<reference evidence="1 2" key="1">
    <citation type="submission" date="2015-01" db="EMBL/GenBank/DDBJ databases">
        <title>Evolution of Trichinella species and genotypes.</title>
        <authorList>
            <person name="Korhonen P.K."/>
            <person name="Edoardo P."/>
            <person name="Giuseppe L.R."/>
            <person name="Gasser R.B."/>
        </authorList>
    </citation>
    <scope>NUCLEOTIDE SEQUENCE [LARGE SCALE GENOMIC DNA]</scope>
    <source>
        <strain evidence="1">ISS141</strain>
    </source>
</reference>
<protein>
    <submittedName>
        <fullName evidence="1">Uncharacterized protein</fullName>
    </submittedName>
</protein>
<dbReference type="EMBL" id="JYDU01000255">
    <property type="protein sequence ID" value="KRX88023.1"/>
    <property type="molecule type" value="Genomic_DNA"/>
</dbReference>
<accession>A0A0V0XJQ0</accession>